<dbReference type="RefSeq" id="WP_175498601.1">
    <property type="nucleotide sequence ID" value="NZ_FPAJ01000006.1"/>
</dbReference>
<proteinExistence type="predicted"/>
<evidence type="ECO:0000313" key="3">
    <source>
        <dbReference type="Proteomes" id="UP000199239"/>
    </source>
</evidence>
<accession>A0A1I6VBN3</accession>
<dbReference type="STRING" id="394264.SAMN04488040_3198"/>
<gene>
    <name evidence="2" type="ORF">SAMN04488040_3198</name>
</gene>
<keyword evidence="3" id="KW-1185">Reference proteome</keyword>
<dbReference type="Proteomes" id="UP000199239">
    <property type="component" value="Unassembled WGS sequence"/>
</dbReference>
<feature type="domain" description="Phasin" evidence="1">
    <location>
        <begin position="32"/>
        <end position="101"/>
    </location>
</feature>
<name>A0A1I6VBN3_9RHOB</name>
<organism evidence="2 3">
    <name type="scientific">Sulfitobacter marinus</name>
    <dbReference type="NCBI Taxonomy" id="394264"/>
    <lineage>
        <taxon>Bacteria</taxon>
        <taxon>Pseudomonadati</taxon>
        <taxon>Pseudomonadota</taxon>
        <taxon>Alphaproteobacteria</taxon>
        <taxon>Rhodobacterales</taxon>
        <taxon>Roseobacteraceae</taxon>
        <taxon>Sulfitobacter</taxon>
    </lineage>
</organism>
<dbReference type="AlphaFoldDB" id="A0A1I6VBN3"/>
<dbReference type="Pfam" id="PF09361">
    <property type="entry name" value="Phasin_2"/>
    <property type="match status" value="1"/>
</dbReference>
<protein>
    <submittedName>
        <fullName evidence="2">Phasin protein</fullName>
    </submittedName>
</protein>
<reference evidence="3" key="1">
    <citation type="submission" date="2016-10" db="EMBL/GenBank/DDBJ databases">
        <authorList>
            <person name="Varghese N."/>
            <person name="Submissions S."/>
        </authorList>
    </citation>
    <scope>NUCLEOTIDE SEQUENCE [LARGE SCALE GENOMIC DNA]</scope>
    <source>
        <strain evidence="3">DSM 23422</strain>
    </source>
</reference>
<dbReference type="InterPro" id="IPR018968">
    <property type="entry name" value="Phasin"/>
</dbReference>
<dbReference type="EMBL" id="FPAJ01000006">
    <property type="protein sequence ID" value="SFT11121.1"/>
    <property type="molecule type" value="Genomic_DNA"/>
</dbReference>
<sequence length="114" mass="12723">MSTTEKPTDLAPSMVKLMKSMQGNGLHAPSISGADWMEAMIEMGNEMLNFTADRIKEDVDTQQKLLKAKEITDVQKIQTAFFQKAMDDYAAEYARLLDIGKSLMDKPQAHTVPV</sequence>
<evidence type="ECO:0000313" key="2">
    <source>
        <dbReference type="EMBL" id="SFT11121.1"/>
    </source>
</evidence>
<evidence type="ECO:0000259" key="1">
    <source>
        <dbReference type="Pfam" id="PF09361"/>
    </source>
</evidence>